<evidence type="ECO:0000313" key="2">
    <source>
        <dbReference type="EMBL" id="KAH7426363.1"/>
    </source>
</evidence>
<dbReference type="Proteomes" id="UP000825935">
    <property type="component" value="Chromosome 11"/>
</dbReference>
<sequence length="368" mass="39052">MEHENGGEDVPASSLPRKKRGRPKKNNQATEAGSTEYAVSQLQPRSSQGRRRRGRGSLAKVVGSIGRGRRKKHHQQRTLSSSEADATISPAIAEKPEEDGNNRDFAADVKVGQSVHGVVDGTFDAGYLVTVRVGKTDTLFRGVVFGPGLSAPLTAENDVAPKTKRIICSNDDAMDPSSDSLPDADELPPPPPETDVYRSATMAPSAPRTTSFQMPSQAPTVVSSRPLMPSINDPHRAPAASVEQTFSQGYGAVAMGQSHHPDGMRSHSSTFGAAPYRSLFMPSPSPNSGPAGFHYAPPAVNLSMNQDYAYRSAGPQGMATTFHYHPLRAEFPLPFPGAAATTAGAPAGTSMPSRLPDMQGNTLWRSGP</sequence>
<feature type="region of interest" description="Disordered" evidence="1">
    <location>
        <begin position="342"/>
        <end position="368"/>
    </location>
</feature>
<feature type="compositionally biased region" description="Polar residues" evidence="1">
    <location>
        <begin position="359"/>
        <end position="368"/>
    </location>
</feature>
<proteinExistence type="predicted"/>
<dbReference type="PANTHER" id="PTHR34682">
    <property type="entry name" value="AT HOOK MOTIF-CONTAINING PROTEIN"/>
    <property type="match status" value="1"/>
</dbReference>
<feature type="compositionally biased region" description="Basic residues" evidence="1">
    <location>
        <begin position="67"/>
        <end position="76"/>
    </location>
</feature>
<evidence type="ECO:0000313" key="3">
    <source>
        <dbReference type="Proteomes" id="UP000825935"/>
    </source>
</evidence>
<dbReference type="AlphaFoldDB" id="A0A8T2TXP4"/>
<comment type="caution">
    <text evidence="2">The sequence shown here is derived from an EMBL/GenBank/DDBJ whole genome shotgun (WGS) entry which is preliminary data.</text>
</comment>
<dbReference type="InterPro" id="IPR045881">
    <property type="entry name" value="MNM1-like"/>
</dbReference>
<name>A0A8T2TXP4_CERRI</name>
<dbReference type="OrthoDB" id="1910926at2759"/>
<keyword evidence="3" id="KW-1185">Reference proteome</keyword>
<feature type="compositionally biased region" description="Polar residues" evidence="1">
    <location>
        <begin position="26"/>
        <end position="44"/>
    </location>
</feature>
<accession>A0A8T2TXP4</accession>
<feature type="region of interest" description="Disordered" evidence="1">
    <location>
        <begin position="1"/>
        <end position="103"/>
    </location>
</feature>
<feature type="compositionally biased region" description="Basic residues" evidence="1">
    <location>
        <begin position="16"/>
        <end position="25"/>
    </location>
</feature>
<protein>
    <submittedName>
        <fullName evidence="2">Uncharacterized protein</fullName>
    </submittedName>
</protein>
<reference evidence="2" key="1">
    <citation type="submission" date="2021-08" db="EMBL/GenBank/DDBJ databases">
        <title>WGS assembly of Ceratopteris richardii.</title>
        <authorList>
            <person name="Marchant D.B."/>
            <person name="Chen G."/>
            <person name="Jenkins J."/>
            <person name="Shu S."/>
            <person name="Leebens-Mack J."/>
            <person name="Grimwood J."/>
            <person name="Schmutz J."/>
            <person name="Soltis P."/>
            <person name="Soltis D."/>
            <person name="Chen Z.-H."/>
        </authorList>
    </citation>
    <scope>NUCLEOTIDE SEQUENCE</scope>
    <source>
        <strain evidence="2">Whitten #5841</strain>
        <tissue evidence="2">Leaf</tissue>
    </source>
</reference>
<gene>
    <name evidence="2" type="ORF">KP509_11G098600</name>
</gene>
<dbReference type="PANTHER" id="PTHR34682:SF1">
    <property type="entry name" value="PROTEIN METABOLIC NETWORK MODULATOR 1"/>
    <property type="match status" value="1"/>
</dbReference>
<feature type="region of interest" description="Disordered" evidence="1">
    <location>
        <begin position="169"/>
        <end position="240"/>
    </location>
</feature>
<evidence type="ECO:0000256" key="1">
    <source>
        <dbReference type="SAM" id="MobiDB-lite"/>
    </source>
</evidence>
<dbReference type="EMBL" id="CM035416">
    <property type="protein sequence ID" value="KAH7426363.1"/>
    <property type="molecule type" value="Genomic_DNA"/>
</dbReference>
<feature type="compositionally biased region" description="Basic and acidic residues" evidence="1">
    <location>
        <begin position="94"/>
        <end position="103"/>
    </location>
</feature>
<organism evidence="2 3">
    <name type="scientific">Ceratopteris richardii</name>
    <name type="common">Triangle waterfern</name>
    <dbReference type="NCBI Taxonomy" id="49495"/>
    <lineage>
        <taxon>Eukaryota</taxon>
        <taxon>Viridiplantae</taxon>
        <taxon>Streptophyta</taxon>
        <taxon>Embryophyta</taxon>
        <taxon>Tracheophyta</taxon>
        <taxon>Polypodiopsida</taxon>
        <taxon>Polypodiidae</taxon>
        <taxon>Polypodiales</taxon>
        <taxon>Pteridineae</taxon>
        <taxon>Pteridaceae</taxon>
        <taxon>Parkerioideae</taxon>
        <taxon>Ceratopteris</taxon>
    </lineage>
</organism>
<feature type="compositionally biased region" description="Polar residues" evidence="1">
    <location>
        <begin position="207"/>
        <end position="223"/>
    </location>
</feature>